<dbReference type="eggNOG" id="COG1079">
    <property type="taxonomic scope" value="Bacteria"/>
</dbReference>
<gene>
    <name evidence="7" type="ordered locus">TREPR_3534</name>
</gene>
<dbReference type="AlphaFoldDB" id="F5YIU1"/>
<keyword evidence="5 6" id="KW-0472">Membrane</keyword>
<evidence type="ECO:0000256" key="5">
    <source>
        <dbReference type="ARBA" id="ARBA00023136"/>
    </source>
</evidence>
<dbReference type="GO" id="GO:0005886">
    <property type="term" value="C:plasma membrane"/>
    <property type="evidence" value="ECO:0007669"/>
    <property type="project" value="UniProtKB-SubCell"/>
</dbReference>
<evidence type="ECO:0000256" key="2">
    <source>
        <dbReference type="ARBA" id="ARBA00022475"/>
    </source>
</evidence>
<comment type="subcellular location">
    <subcellularLocation>
        <location evidence="1">Cell membrane</location>
        <topology evidence="1">Multi-pass membrane protein</topology>
    </subcellularLocation>
</comment>
<name>F5YIU1_TREPZ</name>
<feature type="transmembrane region" description="Helical" evidence="6">
    <location>
        <begin position="64"/>
        <end position="84"/>
    </location>
</feature>
<dbReference type="Pfam" id="PF02653">
    <property type="entry name" value="BPD_transp_2"/>
    <property type="match status" value="1"/>
</dbReference>
<evidence type="ECO:0000313" key="8">
    <source>
        <dbReference type="Proteomes" id="UP000009223"/>
    </source>
</evidence>
<dbReference type="STRING" id="545694.TREPR_3534"/>
<dbReference type="PANTHER" id="PTHR43370">
    <property type="entry name" value="SUGAR ABC TRANSPORTER INTEGRAL MEMBRANE PROTEIN-RELATED"/>
    <property type="match status" value="1"/>
</dbReference>
<evidence type="ECO:0000256" key="1">
    <source>
        <dbReference type="ARBA" id="ARBA00004651"/>
    </source>
</evidence>
<dbReference type="EMBL" id="CP001843">
    <property type="protein sequence ID" value="AEF84026.1"/>
    <property type="molecule type" value="Genomic_DNA"/>
</dbReference>
<dbReference type="Proteomes" id="UP000009223">
    <property type="component" value="Chromosome"/>
</dbReference>
<dbReference type="OrthoDB" id="9792579at2"/>
<feature type="transmembrane region" description="Helical" evidence="6">
    <location>
        <begin position="250"/>
        <end position="268"/>
    </location>
</feature>
<feature type="transmembrane region" description="Helical" evidence="6">
    <location>
        <begin position="199"/>
        <end position="218"/>
    </location>
</feature>
<dbReference type="CDD" id="cd06580">
    <property type="entry name" value="TM_PBP1_transp_TpRbsC_like"/>
    <property type="match status" value="1"/>
</dbReference>
<keyword evidence="4 6" id="KW-1133">Transmembrane helix</keyword>
<sequence length="314" mass="32968">MILSASDIGLLISSTLTYAAPLIIAGMGSIMSETSGVVNIGIEGQMTIGAFTCAAVSVLTGSPWIGLLGGALAGAFFGCLHALASITFKADQTISGIAINLLAPGASIYFCKAIFTGSTQTRPVELSGKLPVVLGKLFPAESFLNYTLKNYVSVYFCILLAVFIWFLLFKTRLGLRIRSVGEHPRAAATLGISVFRVRYFCVILSGILAALGGAVIPLSTVSYFFPSIISGQGFIAIAAVIFGKFKPKNTVLACLLFGFCKSLSLTLGNPKFGFSVSTHLLNMIPYIITLLVLLFIGRSHAPAASGKIYDPAGG</sequence>
<organism evidence="7 8">
    <name type="scientific">Treponema primitia (strain ATCC BAA-887 / DSM 12427 / ZAS-2)</name>
    <dbReference type="NCBI Taxonomy" id="545694"/>
    <lineage>
        <taxon>Bacteria</taxon>
        <taxon>Pseudomonadati</taxon>
        <taxon>Spirochaetota</taxon>
        <taxon>Spirochaetia</taxon>
        <taxon>Spirochaetales</taxon>
        <taxon>Treponemataceae</taxon>
        <taxon>Treponema</taxon>
    </lineage>
</organism>
<reference evidence="7 8" key="2">
    <citation type="journal article" date="2011" name="ISME J.">
        <title>RNA-seq reveals cooperative metabolic interactions between two termite-gut spirochete species in co-culture.</title>
        <authorList>
            <person name="Rosenthal A.Z."/>
            <person name="Matson E.G."/>
            <person name="Eldar A."/>
            <person name="Leadbetter J.R."/>
        </authorList>
    </citation>
    <scope>NUCLEOTIDE SEQUENCE [LARGE SCALE GENOMIC DNA]</scope>
    <source>
        <strain evidence="8">ATCC BAA-887 / DSM 12427 / ZAS-2</strain>
    </source>
</reference>
<evidence type="ECO:0000256" key="6">
    <source>
        <dbReference type="SAM" id="Phobius"/>
    </source>
</evidence>
<evidence type="ECO:0000256" key="4">
    <source>
        <dbReference type="ARBA" id="ARBA00022989"/>
    </source>
</evidence>
<dbReference type="GO" id="GO:0022857">
    <property type="term" value="F:transmembrane transporter activity"/>
    <property type="evidence" value="ECO:0007669"/>
    <property type="project" value="InterPro"/>
</dbReference>
<evidence type="ECO:0000256" key="3">
    <source>
        <dbReference type="ARBA" id="ARBA00022692"/>
    </source>
</evidence>
<accession>F5YIU1</accession>
<proteinExistence type="predicted"/>
<feature type="transmembrane region" description="Helical" evidence="6">
    <location>
        <begin position="224"/>
        <end position="243"/>
    </location>
</feature>
<keyword evidence="3 6" id="KW-0812">Transmembrane</keyword>
<feature type="transmembrane region" description="Helical" evidence="6">
    <location>
        <begin position="151"/>
        <end position="169"/>
    </location>
</feature>
<reference evidence="8" key="1">
    <citation type="submission" date="2009-12" db="EMBL/GenBank/DDBJ databases">
        <title>Complete sequence of Treponema primitia strain ZAS-2.</title>
        <authorList>
            <person name="Tetu S.G."/>
            <person name="Matson E."/>
            <person name="Ren Q."/>
            <person name="Seshadri R."/>
            <person name="Elbourne L."/>
            <person name="Hassan K.A."/>
            <person name="Durkin A."/>
            <person name="Radune D."/>
            <person name="Mohamoud Y."/>
            <person name="Shay R."/>
            <person name="Jin S."/>
            <person name="Zhang X."/>
            <person name="Lucey K."/>
            <person name="Ballor N.R."/>
            <person name="Ottesen E."/>
            <person name="Rosenthal R."/>
            <person name="Allen A."/>
            <person name="Leadbetter J.R."/>
            <person name="Paulsen I.T."/>
        </authorList>
    </citation>
    <scope>NUCLEOTIDE SEQUENCE [LARGE SCALE GENOMIC DNA]</scope>
    <source>
        <strain evidence="8">ATCC BAA-887 / DSM 12427 / ZAS-2</strain>
    </source>
</reference>
<keyword evidence="8" id="KW-1185">Reference proteome</keyword>
<dbReference type="PANTHER" id="PTHR43370:SF1">
    <property type="entry name" value="GUANOSINE ABC TRANSPORTER PERMEASE PROTEIN NUPQ"/>
    <property type="match status" value="1"/>
</dbReference>
<dbReference type="KEGG" id="tpi:TREPR_3534"/>
<dbReference type="InterPro" id="IPR001851">
    <property type="entry name" value="ABC_transp_permease"/>
</dbReference>
<evidence type="ECO:0000313" key="7">
    <source>
        <dbReference type="EMBL" id="AEF84026.1"/>
    </source>
</evidence>
<dbReference type="HOGENOM" id="CLU_040769_1_2_12"/>
<feature type="transmembrane region" description="Helical" evidence="6">
    <location>
        <begin position="96"/>
        <end position="115"/>
    </location>
</feature>
<dbReference type="RefSeq" id="WP_015706762.1">
    <property type="nucleotide sequence ID" value="NC_015578.1"/>
</dbReference>
<keyword evidence="2" id="KW-1003">Cell membrane</keyword>
<protein>
    <submittedName>
        <fullName evidence="7">Inner-membrane translocator</fullName>
    </submittedName>
</protein>
<feature type="transmembrane region" description="Helical" evidence="6">
    <location>
        <begin position="280"/>
        <end position="297"/>
    </location>
</feature>